<dbReference type="GO" id="GO:0016887">
    <property type="term" value="F:ATP hydrolysis activity"/>
    <property type="evidence" value="ECO:0007669"/>
    <property type="project" value="InterPro"/>
</dbReference>
<dbReference type="EMBL" id="NOII01000001">
    <property type="protein sequence ID" value="OYD59818.1"/>
    <property type="molecule type" value="Genomic_DNA"/>
</dbReference>
<evidence type="ECO:0000259" key="5">
    <source>
        <dbReference type="PROSITE" id="PS50893"/>
    </source>
</evidence>
<comment type="caution">
    <text evidence="6">The sequence shown here is derived from an EMBL/GenBank/DDBJ whole genome shotgun (WGS) entry which is preliminary data.</text>
</comment>
<dbReference type="CDD" id="cd03215">
    <property type="entry name" value="ABC_Carb_Monos_II"/>
    <property type="match status" value="1"/>
</dbReference>
<evidence type="ECO:0000256" key="4">
    <source>
        <dbReference type="ARBA" id="ARBA00022840"/>
    </source>
</evidence>
<dbReference type="SUPFAM" id="SSF52540">
    <property type="entry name" value="P-loop containing nucleoside triphosphate hydrolases"/>
    <property type="match status" value="2"/>
</dbReference>
<gene>
    <name evidence="6" type="ORF">CGZ90_04230</name>
</gene>
<evidence type="ECO:0000256" key="1">
    <source>
        <dbReference type="ARBA" id="ARBA00022448"/>
    </source>
</evidence>
<dbReference type="PANTHER" id="PTHR43790">
    <property type="entry name" value="CARBOHYDRATE TRANSPORT ATP-BINDING PROTEIN MG119-RELATED"/>
    <property type="match status" value="1"/>
</dbReference>
<dbReference type="InterPro" id="IPR050107">
    <property type="entry name" value="ABC_carbohydrate_import_ATPase"/>
</dbReference>
<keyword evidence="1" id="KW-0813">Transport</keyword>
<evidence type="ECO:0000256" key="3">
    <source>
        <dbReference type="ARBA" id="ARBA00022741"/>
    </source>
</evidence>
<keyword evidence="7" id="KW-1185">Reference proteome</keyword>
<dbReference type="InterPro" id="IPR017871">
    <property type="entry name" value="ABC_transporter-like_CS"/>
</dbReference>
<reference evidence="6 7" key="1">
    <citation type="submission" date="2017-07" db="EMBL/GenBank/DDBJ databases">
        <title>Fictibacillus sp. nov. GDSW-R2A3 Genome sequencing and assembly.</title>
        <authorList>
            <person name="Mayilraj S."/>
        </authorList>
    </citation>
    <scope>NUCLEOTIDE SEQUENCE [LARGE SCALE GENOMIC DNA]</scope>
    <source>
        <strain evidence="6 7">GDSW-R2A3</strain>
    </source>
</reference>
<sequence>MVSSLQLRNIRKSFGRQDVLKGVSLTISPGEVHALLGANGAGKSTLMKILSGDYSKDSGTITLNGSEVSVASPRDAIRLGIEMVVQEPDTALVPSLTVAENVTMEDLLSGPSFISWNNRRKKARQHLQLVGLSISTEKLISECSLAEKQLILLARALSKHASFIILDEPTAALSQNETDRLFSVINSLKKQGIGFVFISHRLPEIFKLCDRITVLKDGNDVLSAPTTSTNADEVIQHMIGELLILEKEHVTNKKDAVLLEAHSFHVPKTGQNVSFKLHEGEVVGIAGLVGAGKTETARALFGADLSPDSLSVHGVQKRWRSPKDAVANGLSFVPEERRKEGIITSFSLRDNLAIPSFSKFTSKGFLSSSSIEKAAAEWIQKLGIKAESTSVPAGLLSGGNQQKAAIGKWLLKGGDIFLFDEPTKGIDIGAKEDVFSLIKTLASEGKGILYFTSELNELFTVADRILVLYNGEITAQFTREEATYEKIMHAATGGQHVTAISS</sequence>
<dbReference type="Pfam" id="PF00005">
    <property type="entry name" value="ABC_tran"/>
    <property type="match status" value="2"/>
</dbReference>
<evidence type="ECO:0000313" key="7">
    <source>
        <dbReference type="Proteomes" id="UP000215059"/>
    </source>
</evidence>
<feature type="domain" description="ABC transporter" evidence="5">
    <location>
        <begin position="5"/>
        <end position="242"/>
    </location>
</feature>
<dbReference type="CDD" id="cd03216">
    <property type="entry name" value="ABC_Carb_Monos_I"/>
    <property type="match status" value="1"/>
</dbReference>
<name>A0A235FEN9_9BACL</name>
<dbReference type="SMART" id="SM00382">
    <property type="entry name" value="AAA"/>
    <property type="match status" value="2"/>
</dbReference>
<dbReference type="InterPro" id="IPR027417">
    <property type="entry name" value="P-loop_NTPase"/>
</dbReference>
<dbReference type="PANTHER" id="PTHR43790:SF9">
    <property type="entry name" value="GALACTOFURANOSE TRANSPORTER ATP-BINDING PROTEIN YTFR"/>
    <property type="match status" value="1"/>
</dbReference>
<evidence type="ECO:0000256" key="2">
    <source>
        <dbReference type="ARBA" id="ARBA00022737"/>
    </source>
</evidence>
<feature type="domain" description="ABC transporter" evidence="5">
    <location>
        <begin position="245"/>
        <end position="495"/>
    </location>
</feature>
<dbReference type="AlphaFoldDB" id="A0A235FEN9"/>
<evidence type="ECO:0000313" key="6">
    <source>
        <dbReference type="EMBL" id="OYD59818.1"/>
    </source>
</evidence>
<accession>A0A235FEN9</accession>
<protein>
    <recommendedName>
        <fullName evidence="5">ABC transporter domain-containing protein</fullName>
    </recommendedName>
</protein>
<dbReference type="Gene3D" id="3.40.50.300">
    <property type="entry name" value="P-loop containing nucleotide triphosphate hydrolases"/>
    <property type="match status" value="2"/>
</dbReference>
<proteinExistence type="predicted"/>
<dbReference type="InterPro" id="IPR003439">
    <property type="entry name" value="ABC_transporter-like_ATP-bd"/>
</dbReference>
<dbReference type="PROSITE" id="PS00211">
    <property type="entry name" value="ABC_TRANSPORTER_1"/>
    <property type="match status" value="1"/>
</dbReference>
<dbReference type="GO" id="GO:0005524">
    <property type="term" value="F:ATP binding"/>
    <property type="evidence" value="ECO:0007669"/>
    <property type="project" value="UniProtKB-KW"/>
</dbReference>
<keyword evidence="3" id="KW-0547">Nucleotide-binding</keyword>
<keyword evidence="2" id="KW-0677">Repeat</keyword>
<keyword evidence="4" id="KW-0067">ATP-binding</keyword>
<dbReference type="InterPro" id="IPR003593">
    <property type="entry name" value="AAA+_ATPase"/>
</dbReference>
<dbReference type="Proteomes" id="UP000215059">
    <property type="component" value="Unassembled WGS sequence"/>
</dbReference>
<dbReference type="OrthoDB" id="9771863at2"/>
<dbReference type="PROSITE" id="PS50893">
    <property type="entry name" value="ABC_TRANSPORTER_2"/>
    <property type="match status" value="2"/>
</dbReference>
<organism evidence="6 7">
    <name type="scientific">Fictibacillus aquaticus</name>
    <dbReference type="NCBI Taxonomy" id="2021314"/>
    <lineage>
        <taxon>Bacteria</taxon>
        <taxon>Bacillati</taxon>
        <taxon>Bacillota</taxon>
        <taxon>Bacilli</taxon>
        <taxon>Bacillales</taxon>
        <taxon>Fictibacillaceae</taxon>
        <taxon>Fictibacillus</taxon>
    </lineage>
</organism>